<keyword evidence="5 8" id="KW-1133">Transmembrane helix</keyword>
<keyword evidence="3" id="KW-1003">Cell membrane</keyword>
<evidence type="ECO:0000256" key="5">
    <source>
        <dbReference type="ARBA" id="ARBA00022989"/>
    </source>
</evidence>
<keyword evidence="6 8" id="KW-0472">Membrane</keyword>
<evidence type="ECO:0000256" key="3">
    <source>
        <dbReference type="ARBA" id="ARBA00022475"/>
    </source>
</evidence>
<comment type="subcellular location">
    <subcellularLocation>
        <location evidence="1">Cell membrane</location>
        <topology evidence="1">Single-pass membrane protein</topology>
    </subcellularLocation>
</comment>
<feature type="region of interest" description="Disordered" evidence="7">
    <location>
        <begin position="58"/>
        <end position="82"/>
    </location>
</feature>
<evidence type="ECO:0000256" key="6">
    <source>
        <dbReference type="ARBA" id="ARBA00023136"/>
    </source>
</evidence>
<feature type="region of interest" description="Disordered" evidence="7">
    <location>
        <begin position="181"/>
        <end position="201"/>
    </location>
</feature>
<evidence type="ECO:0000256" key="4">
    <source>
        <dbReference type="ARBA" id="ARBA00022692"/>
    </source>
</evidence>
<feature type="compositionally biased region" description="Basic and acidic residues" evidence="7">
    <location>
        <begin position="58"/>
        <end position="74"/>
    </location>
</feature>
<dbReference type="AlphaFoldDB" id="A0A1M6KT58"/>
<feature type="compositionally biased region" description="Polar residues" evidence="7">
    <location>
        <begin position="1"/>
        <end position="10"/>
    </location>
</feature>
<keyword evidence="4 8" id="KW-0812">Transmembrane</keyword>
<organism evidence="9 10">
    <name type="scientific">Malonomonas rubra DSM 5091</name>
    <dbReference type="NCBI Taxonomy" id="1122189"/>
    <lineage>
        <taxon>Bacteria</taxon>
        <taxon>Pseudomonadati</taxon>
        <taxon>Thermodesulfobacteriota</taxon>
        <taxon>Desulfuromonadia</taxon>
        <taxon>Desulfuromonadales</taxon>
        <taxon>Geopsychrobacteraceae</taxon>
        <taxon>Malonomonas</taxon>
    </lineage>
</organism>
<dbReference type="InterPro" id="IPR047695">
    <property type="entry name" value="T4SS_VirB10/PtlG"/>
</dbReference>
<dbReference type="Pfam" id="PF03743">
    <property type="entry name" value="TrbI"/>
    <property type="match status" value="1"/>
</dbReference>
<evidence type="ECO:0000256" key="2">
    <source>
        <dbReference type="ARBA" id="ARBA00010265"/>
    </source>
</evidence>
<feature type="transmembrane region" description="Helical" evidence="8">
    <location>
        <begin position="36"/>
        <end position="56"/>
    </location>
</feature>
<dbReference type="STRING" id="1122189.SAMN02745165_02787"/>
<dbReference type="EMBL" id="FQZT01000011">
    <property type="protein sequence ID" value="SHJ62072.1"/>
    <property type="molecule type" value="Genomic_DNA"/>
</dbReference>
<evidence type="ECO:0000256" key="7">
    <source>
        <dbReference type="SAM" id="MobiDB-lite"/>
    </source>
</evidence>
<dbReference type="GO" id="GO:0005886">
    <property type="term" value="C:plasma membrane"/>
    <property type="evidence" value="ECO:0007669"/>
    <property type="project" value="UniProtKB-SubCell"/>
</dbReference>
<evidence type="ECO:0000256" key="1">
    <source>
        <dbReference type="ARBA" id="ARBA00004162"/>
    </source>
</evidence>
<comment type="similarity">
    <text evidence="2">Belongs to the TrbI/VirB10 family.</text>
</comment>
<evidence type="ECO:0000313" key="10">
    <source>
        <dbReference type="Proteomes" id="UP000184171"/>
    </source>
</evidence>
<dbReference type="CDD" id="cd16429">
    <property type="entry name" value="VirB10"/>
    <property type="match status" value="1"/>
</dbReference>
<dbReference type="InterPro" id="IPR042217">
    <property type="entry name" value="T4SS_VirB10/TrbI"/>
</dbReference>
<name>A0A1M6KT58_MALRU</name>
<dbReference type="Gene3D" id="2.40.128.260">
    <property type="entry name" value="Type IV secretion system, VirB10/TraB/TrbI"/>
    <property type="match status" value="2"/>
</dbReference>
<gene>
    <name evidence="9" type="ORF">SAMN02745165_02787</name>
</gene>
<proteinExistence type="inferred from homology"/>
<dbReference type="Proteomes" id="UP000184171">
    <property type="component" value="Unassembled WGS sequence"/>
</dbReference>
<evidence type="ECO:0000313" key="9">
    <source>
        <dbReference type="EMBL" id="SHJ62072.1"/>
    </source>
</evidence>
<evidence type="ECO:0000256" key="8">
    <source>
        <dbReference type="SAM" id="Phobius"/>
    </source>
</evidence>
<sequence>MDENNQNQLPDNHEVEGERGLPPVNSAKRNSALSRIGMVFIGVLALVAILAVNGVFSEEEKTARPGDPATEERRKKIVASNLPELIEPEKKVGVPAAEPKPEPVRPKVINTGLIAPAKPVKPVYKIQKKKKVLTPEERRMLPGVFADQSGGRKSQNQINTASTPSYADIISGLPGYSAAAPAPSAPSGFGSGPKSPKSNLDKKMQPTVMETVQAAILPDRNFLVTQGAFIDCALETAISSDLPGFTSCRVTRDVYSTNGNVKLIDRGSRVVGQYQGGLQRGKARIFALWNRVETPSGVIVSLDSPGTDALGRSGHGGHIDTHFWERFGGAIMLSVIDDLGSYASAKAADGDTPITVGSTSGTAQEAAAIALENSINIPPTLYKNQGEHISIFVARDLDFSPVYDLAMYEE</sequence>
<keyword evidence="10" id="KW-1185">Reference proteome</keyword>
<feature type="region of interest" description="Disordered" evidence="7">
    <location>
        <begin position="1"/>
        <end position="26"/>
    </location>
</feature>
<dbReference type="InterPro" id="IPR005498">
    <property type="entry name" value="T4SS_VirB10/TraB/TrbI"/>
</dbReference>
<protein>
    <submittedName>
        <fullName evidence="9">Type IV secretion system protein VirB10</fullName>
    </submittedName>
</protein>
<dbReference type="RefSeq" id="WP_072909353.1">
    <property type="nucleotide sequence ID" value="NZ_FQZT01000011.1"/>
</dbReference>
<accession>A0A1M6KT58</accession>
<reference evidence="9 10" key="1">
    <citation type="submission" date="2016-11" db="EMBL/GenBank/DDBJ databases">
        <authorList>
            <person name="Jaros S."/>
            <person name="Januszkiewicz K."/>
            <person name="Wedrychowicz H."/>
        </authorList>
    </citation>
    <scope>NUCLEOTIDE SEQUENCE [LARGE SCALE GENOMIC DNA]</scope>
    <source>
        <strain evidence="9 10">DSM 5091</strain>
    </source>
</reference>
<dbReference type="NCBIfam" id="NF038091">
    <property type="entry name" value="T4SS_VirB10"/>
    <property type="match status" value="1"/>
</dbReference>